<dbReference type="InterPro" id="IPR003442">
    <property type="entry name" value="T6A_TsaE"/>
</dbReference>
<evidence type="ECO:0000313" key="12">
    <source>
        <dbReference type="EMBL" id="EAU42656.1"/>
    </source>
</evidence>
<dbReference type="InterPro" id="IPR002575">
    <property type="entry name" value="Aminoglycoside_PTrfase"/>
</dbReference>
<keyword evidence="5" id="KW-0819">tRNA processing</keyword>
<evidence type="ECO:0000256" key="8">
    <source>
        <dbReference type="ARBA" id="ARBA00022840"/>
    </source>
</evidence>
<keyword evidence="6" id="KW-0479">Metal-binding</keyword>
<name>Q0G6Q8_9HYPH</name>
<keyword evidence="4" id="KW-0963">Cytoplasm</keyword>
<dbReference type="HOGENOM" id="CLU_021467_2_1_5"/>
<evidence type="ECO:0000259" key="11">
    <source>
        <dbReference type="Pfam" id="PF01636"/>
    </source>
</evidence>
<comment type="caution">
    <text evidence="12">The sequence shown here is derived from an EMBL/GenBank/DDBJ whole genome shotgun (WGS) entry which is preliminary data.</text>
</comment>
<proteinExistence type="inferred from homology"/>
<dbReference type="Gene3D" id="3.30.200.20">
    <property type="entry name" value="Phosphorylase Kinase, domain 1"/>
    <property type="match status" value="1"/>
</dbReference>
<keyword evidence="9" id="KW-0460">Magnesium</keyword>
<dbReference type="STRING" id="217511.GCA_001463845_00262"/>
<sequence length="538" mass="59222">MNHMLSLKETGKSTTGSLLTVFGEQLTAMTALKTIKIVELADVAATERLGEDLSLVLKPGDVIALFGDLGAGKTSLVRAAIRALTEDDFHEVPSPTFTLVQSYDGRIRTSHFDLYRLADEAEVAELGFEEAAAAGAVFVEWPQRVVSVLTRANVAIEFRTSANGGRQAAVAASGDAIERIERTLEIRDFLVSRDLPTNRRRHYTGDASSRRYERVEVDDGSLVLMDSPPQPDGPPIRGGLPYSRLVHLAEDVRPFVAVSRALSKAGFCAPRIREQDLERGLLLVSDLGTKSVLKEDGSPDPERYRAAVECLARMHSGDWPHDLPIEGEAIHHVAAFDINAMMTEAELLLDWYVPDALGRVATADERERFYEAWSLVFDEIADAETNLVLRDFHSPNIIWQPNAIGVARIGLIDFQDALIGPTAYDVASLAQDARVNIPPELEASLVSTYVAARRAGNPGFKPFMFERDYAVMAAQRATKVLGIFVRLSVRDQKPQYRRHIPHVTGYLGRALDHPTLAAVKSLYADWGIVGSKLTSRRA</sequence>
<keyword evidence="8" id="KW-0067">ATP-binding</keyword>
<evidence type="ECO:0000256" key="2">
    <source>
        <dbReference type="ARBA" id="ARBA00007599"/>
    </source>
</evidence>
<dbReference type="AlphaFoldDB" id="Q0G6Q8"/>
<reference evidence="12 13" key="1">
    <citation type="journal article" date="2010" name="J. Bacteriol.">
        <title>Genome sequence of Fulvimarina pelagi HTCC2506T, a Mn(II)-oxidizing alphaproteobacterium possessing an aerobic anoxygenic photosynthetic gene cluster and Xanthorhodopsin.</title>
        <authorList>
            <person name="Kang I."/>
            <person name="Oh H.M."/>
            <person name="Lim S.I."/>
            <person name="Ferriera S."/>
            <person name="Giovannoni S.J."/>
            <person name="Cho J.C."/>
        </authorList>
    </citation>
    <scope>NUCLEOTIDE SEQUENCE [LARGE SCALE GENOMIC DNA]</scope>
    <source>
        <strain evidence="12 13">HTCC2506</strain>
    </source>
</reference>
<evidence type="ECO:0000256" key="1">
    <source>
        <dbReference type="ARBA" id="ARBA00004496"/>
    </source>
</evidence>
<dbReference type="Gene3D" id="3.90.1200.10">
    <property type="match status" value="1"/>
</dbReference>
<organism evidence="12 13">
    <name type="scientific">Fulvimarina pelagi HTCC2506</name>
    <dbReference type="NCBI Taxonomy" id="314231"/>
    <lineage>
        <taxon>Bacteria</taxon>
        <taxon>Pseudomonadati</taxon>
        <taxon>Pseudomonadota</taxon>
        <taxon>Alphaproteobacteria</taxon>
        <taxon>Hyphomicrobiales</taxon>
        <taxon>Aurantimonadaceae</taxon>
        <taxon>Fulvimarina</taxon>
    </lineage>
</organism>
<dbReference type="GO" id="GO:0005524">
    <property type="term" value="F:ATP binding"/>
    <property type="evidence" value="ECO:0007669"/>
    <property type="project" value="UniProtKB-KW"/>
</dbReference>
<dbReference type="SUPFAM" id="SSF52540">
    <property type="entry name" value="P-loop containing nucleoside triphosphate hydrolases"/>
    <property type="match status" value="1"/>
</dbReference>
<dbReference type="eggNOG" id="COG0802">
    <property type="taxonomic scope" value="Bacteria"/>
</dbReference>
<dbReference type="PANTHER" id="PTHR33540">
    <property type="entry name" value="TRNA THREONYLCARBAMOYLADENOSINE BIOSYNTHESIS PROTEIN TSAE"/>
    <property type="match status" value="1"/>
</dbReference>
<evidence type="ECO:0000256" key="3">
    <source>
        <dbReference type="ARBA" id="ARBA00019010"/>
    </source>
</evidence>
<evidence type="ECO:0000313" key="13">
    <source>
        <dbReference type="Proteomes" id="UP000004310"/>
    </source>
</evidence>
<dbReference type="EMBL" id="AATP01000001">
    <property type="protein sequence ID" value="EAU42656.1"/>
    <property type="molecule type" value="Genomic_DNA"/>
</dbReference>
<feature type="domain" description="Aminoglycoside phosphotransferase" evidence="11">
    <location>
        <begin position="204"/>
        <end position="453"/>
    </location>
</feature>
<evidence type="ECO:0000256" key="5">
    <source>
        <dbReference type="ARBA" id="ARBA00022694"/>
    </source>
</evidence>
<dbReference type="InterPro" id="IPR012180">
    <property type="entry name" value="Bifunc_ATPase/PTrfase"/>
</dbReference>
<dbReference type="GO" id="GO:0005737">
    <property type="term" value="C:cytoplasm"/>
    <property type="evidence" value="ECO:0007669"/>
    <property type="project" value="UniProtKB-SubCell"/>
</dbReference>
<dbReference type="PANTHER" id="PTHR33540:SF2">
    <property type="entry name" value="TRNA THREONYLCARBAMOYLADENOSINE BIOSYNTHESIS PROTEIN TSAE"/>
    <property type="match status" value="1"/>
</dbReference>
<comment type="similarity">
    <text evidence="2">Belongs to the TsaE family.</text>
</comment>
<gene>
    <name evidence="12" type="ORF">FP2506_07441</name>
</gene>
<dbReference type="Gene3D" id="3.40.50.300">
    <property type="entry name" value="P-loop containing nucleotide triphosphate hydrolases"/>
    <property type="match status" value="1"/>
</dbReference>
<evidence type="ECO:0000256" key="10">
    <source>
        <dbReference type="ARBA" id="ARBA00032441"/>
    </source>
</evidence>
<dbReference type="Proteomes" id="UP000004310">
    <property type="component" value="Unassembled WGS sequence"/>
</dbReference>
<evidence type="ECO:0000256" key="4">
    <source>
        <dbReference type="ARBA" id="ARBA00022490"/>
    </source>
</evidence>
<dbReference type="PIRSF" id="PIRSF036599">
    <property type="entry name" value="AtpPhos"/>
    <property type="match status" value="1"/>
</dbReference>
<accession>Q0G6Q8</accession>
<evidence type="ECO:0000256" key="9">
    <source>
        <dbReference type="ARBA" id="ARBA00022842"/>
    </source>
</evidence>
<dbReference type="GO" id="GO:0046872">
    <property type="term" value="F:metal ion binding"/>
    <property type="evidence" value="ECO:0007669"/>
    <property type="project" value="UniProtKB-KW"/>
</dbReference>
<comment type="subcellular location">
    <subcellularLocation>
        <location evidence="1">Cytoplasm</location>
    </subcellularLocation>
</comment>
<dbReference type="Pfam" id="PF02367">
    <property type="entry name" value="TsaE"/>
    <property type="match status" value="1"/>
</dbReference>
<dbReference type="Pfam" id="PF01636">
    <property type="entry name" value="APH"/>
    <property type="match status" value="1"/>
</dbReference>
<dbReference type="InterPro" id="IPR011009">
    <property type="entry name" value="Kinase-like_dom_sf"/>
</dbReference>
<evidence type="ECO:0000256" key="6">
    <source>
        <dbReference type="ARBA" id="ARBA00022723"/>
    </source>
</evidence>
<keyword evidence="13" id="KW-1185">Reference proteome</keyword>
<keyword evidence="7" id="KW-0547">Nucleotide-binding</keyword>
<dbReference type="eggNOG" id="COG3178">
    <property type="taxonomic scope" value="Bacteria"/>
</dbReference>
<evidence type="ECO:0000256" key="7">
    <source>
        <dbReference type="ARBA" id="ARBA00022741"/>
    </source>
</evidence>
<dbReference type="NCBIfam" id="TIGR00150">
    <property type="entry name" value="T6A_YjeE"/>
    <property type="match status" value="1"/>
</dbReference>
<protein>
    <recommendedName>
        <fullName evidence="3">tRNA threonylcarbamoyladenosine biosynthesis protein TsaE</fullName>
    </recommendedName>
    <alternativeName>
        <fullName evidence="10">t(6)A37 threonylcarbamoyladenosine biosynthesis protein TsaE</fullName>
    </alternativeName>
</protein>
<dbReference type="SUPFAM" id="SSF56112">
    <property type="entry name" value="Protein kinase-like (PK-like)"/>
    <property type="match status" value="1"/>
</dbReference>
<dbReference type="GO" id="GO:0002949">
    <property type="term" value="P:tRNA threonylcarbamoyladenosine modification"/>
    <property type="evidence" value="ECO:0007669"/>
    <property type="project" value="InterPro"/>
</dbReference>
<dbReference type="InterPro" id="IPR027417">
    <property type="entry name" value="P-loop_NTPase"/>
</dbReference>